<feature type="region of interest" description="Disordered" evidence="1">
    <location>
        <begin position="1"/>
        <end position="42"/>
    </location>
</feature>
<comment type="caution">
    <text evidence="2">The sequence shown here is derived from an EMBL/GenBank/DDBJ whole genome shotgun (WGS) entry which is preliminary data.</text>
</comment>
<proteinExistence type="predicted"/>
<feature type="non-terminal residue" evidence="2">
    <location>
        <position position="1"/>
    </location>
</feature>
<evidence type="ECO:0000313" key="2">
    <source>
        <dbReference type="EMBL" id="KAL3279280.1"/>
    </source>
</evidence>
<evidence type="ECO:0000256" key="1">
    <source>
        <dbReference type="SAM" id="MobiDB-lite"/>
    </source>
</evidence>
<feature type="non-terminal residue" evidence="2">
    <location>
        <position position="58"/>
    </location>
</feature>
<organism evidence="2 3">
    <name type="scientific">Cryptolaemus montrouzieri</name>
    <dbReference type="NCBI Taxonomy" id="559131"/>
    <lineage>
        <taxon>Eukaryota</taxon>
        <taxon>Metazoa</taxon>
        <taxon>Ecdysozoa</taxon>
        <taxon>Arthropoda</taxon>
        <taxon>Hexapoda</taxon>
        <taxon>Insecta</taxon>
        <taxon>Pterygota</taxon>
        <taxon>Neoptera</taxon>
        <taxon>Endopterygota</taxon>
        <taxon>Coleoptera</taxon>
        <taxon>Polyphaga</taxon>
        <taxon>Cucujiformia</taxon>
        <taxon>Coccinelloidea</taxon>
        <taxon>Coccinellidae</taxon>
        <taxon>Scymninae</taxon>
        <taxon>Scymnini</taxon>
        <taxon>Cryptolaemus</taxon>
    </lineage>
</organism>
<gene>
    <name evidence="2" type="ORF">HHI36_016788</name>
</gene>
<accession>A0ABD2NL38</accession>
<keyword evidence="3" id="KW-1185">Reference proteome</keyword>
<dbReference type="Proteomes" id="UP001516400">
    <property type="component" value="Unassembled WGS sequence"/>
</dbReference>
<evidence type="ECO:0000313" key="3">
    <source>
        <dbReference type="Proteomes" id="UP001516400"/>
    </source>
</evidence>
<dbReference type="EMBL" id="JABFTP020000124">
    <property type="protein sequence ID" value="KAL3279280.1"/>
    <property type="molecule type" value="Genomic_DNA"/>
</dbReference>
<reference evidence="2 3" key="1">
    <citation type="journal article" date="2021" name="BMC Biol.">
        <title>Horizontally acquired antibacterial genes associated with adaptive radiation of ladybird beetles.</title>
        <authorList>
            <person name="Li H.S."/>
            <person name="Tang X.F."/>
            <person name="Huang Y.H."/>
            <person name="Xu Z.Y."/>
            <person name="Chen M.L."/>
            <person name="Du X.Y."/>
            <person name="Qiu B.Y."/>
            <person name="Chen P.T."/>
            <person name="Zhang W."/>
            <person name="Slipinski A."/>
            <person name="Escalona H.E."/>
            <person name="Waterhouse R.M."/>
            <person name="Zwick A."/>
            <person name="Pang H."/>
        </authorList>
    </citation>
    <scope>NUCLEOTIDE SEQUENCE [LARGE SCALE GENOMIC DNA]</scope>
    <source>
        <strain evidence="2">SYSU2018</strain>
    </source>
</reference>
<feature type="compositionally biased region" description="Acidic residues" evidence="1">
    <location>
        <begin position="10"/>
        <end position="40"/>
    </location>
</feature>
<protein>
    <submittedName>
        <fullName evidence="2">Uncharacterized protein</fullName>
    </submittedName>
</protein>
<sequence length="58" mass="6750">EPCHSRNLQSEEDDIEESSESLIEDFTNDVSEDDEDENGDEDTRIKMKIGKTLRDNFE</sequence>
<dbReference type="AlphaFoldDB" id="A0ABD2NL38"/>
<name>A0ABD2NL38_9CUCU</name>